<evidence type="ECO:0000256" key="2">
    <source>
        <dbReference type="ARBA" id="ARBA00022603"/>
    </source>
</evidence>
<feature type="compositionally biased region" description="Low complexity" evidence="6">
    <location>
        <begin position="1224"/>
        <end position="1235"/>
    </location>
</feature>
<sequence length="1319" mass="146167">MNTPASLPPLADPDALVRAMAKAHRRLAEDLRARAADPRVEPSLRDAHAADRASSRTGEPFESYRDAFCDQVAASWVLCTVFARTLEDRGYLPHRLAGPGASDRLSQFRAQFKYLGERDYLLHIFDASSQLPGGREVFGPGHAPLWRLGPTSRALGDLLDELRAMAGGKLRFSFGRPEGEEEHDGASTRYLGDLYQNLNEDVRKRYALLQTPEFVERFILDNTLDPAIRERGIAVTVLDPACGSGHLLLGAYDRLFEARRRVEPGMSYEESARKALGQVHGIDLNPYAAAVARFRLLLSYLDKARIPRLENVPTELGIKVYVGDALLAGLRELQATFGDVLAQQGQDIKQAGFERGAFSFFDPEADRLLGKTRFDVIVANPPYISEKDATKRELVRARYTAAAGKYALSVPFAERIFQLGNDGAYTGQITSNSFMKRDFGKALIAEVLPKVDLAEVIDTSGAYIPGHGTPTVILFGRARRPMASQVRVTMGSRGEPTTPEMPAEGKVWSSIVAHHGDVGYQDEYISVADVDREKLARHPWSFGGGGALELKELLEERAEKRLGEVVAAAGVMAVTGEDDLYTAHDGGVLRRWGIEPCAIRLFVEGDGVRDWTCQDKACVFSYEPNGRYRLEPSVERHLWPFRANRRSGIYFGKTIEQRGFHWTEYAVLVKDKLRSPSSIVFAFVATHNHFVLDRGGKVFNRTAPIIKLPEGATEEEHLALLGYLNSSAACFWMKQECFDRGNRGEGGGTTAEEWERFFEFTSGTLGSAPLPAVALQPNSVLASFARKLSEFGERWVSGCLDERALDVCLSTQPEALSRWIDEFALRRQSTERCIRGMQEELDWQVYAALGLCSPDLTAGDGTPRSPGERVSDVLFARRIIKEVGSRRYFQLCRLPEPEIVANQALSTLDLRRLDAIEKSPWLKLLEQPAFKRTYRESFRPVDVRDACESWLLERAEAALHDRPDPRPLPVRALAHTLHQDSKVRAVAEVLTGSSNYDLEAVLGDLLAKEAVVAAKCQRYTESGLEKRALWEKTWDLQRREDAGEKVSIDVPRKYDQKDFENAATVWRLRGKLDVPKERFIAYPTATPPPGATGKAGLVYGWAGWTHLEQLQAAIELWQEEIGLHGHELIPRATRQAREEELGAAVAATDEKLLRDAAVRDKLMPLLQTMADLLPWVRRWHDEDGETADAFDAYVSEQARRLEVSVDDARAYRRPARSGGRGRKAAGNAPKAAASGDEQLSLELPPAGRGKKNGEASFDAAVDAVRALDQGSGVAPAALGERLGLSAAALKKTIDALVESGRLVERKKRPRLVSVGEGEA</sequence>
<proteinExistence type="predicted"/>
<dbReference type="PROSITE" id="PS00092">
    <property type="entry name" value="N6_MTASE"/>
    <property type="match status" value="1"/>
</dbReference>
<evidence type="ECO:0000256" key="1">
    <source>
        <dbReference type="ARBA" id="ARBA00011900"/>
    </source>
</evidence>
<dbReference type="GO" id="GO:0009007">
    <property type="term" value="F:site-specific DNA-methyltransferase (adenine-specific) activity"/>
    <property type="evidence" value="ECO:0007669"/>
    <property type="project" value="UniProtKB-EC"/>
</dbReference>
<evidence type="ECO:0000313" key="9">
    <source>
        <dbReference type="EMBL" id="AUX43655.1"/>
    </source>
</evidence>
<evidence type="ECO:0000256" key="4">
    <source>
        <dbReference type="ARBA" id="ARBA00022691"/>
    </source>
</evidence>
<dbReference type="InterPro" id="IPR002052">
    <property type="entry name" value="DNA_methylase_N6_adenine_CS"/>
</dbReference>
<dbReference type="Pfam" id="PF07669">
    <property type="entry name" value="Eco57I"/>
    <property type="match status" value="1"/>
</dbReference>
<evidence type="ECO:0000256" key="6">
    <source>
        <dbReference type="SAM" id="MobiDB-lite"/>
    </source>
</evidence>
<feature type="domain" description="Type II methyltransferase M.TaqI-like" evidence="7">
    <location>
        <begin position="278"/>
        <end position="459"/>
    </location>
</feature>
<evidence type="ECO:0000256" key="5">
    <source>
        <dbReference type="ARBA" id="ARBA00047942"/>
    </source>
</evidence>
<dbReference type="InterPro" id="IPR054277">
    <property type="entry name" value="DUF7008"/>
</dbReference>
<evidence type="ECO:0000259" key="7">
    <source>
        <dbReference type="Pfam" id="PF07669"/>
    </source>
</evidence>
<dbReference type="InterPro" id="IPR050953">
    <property type="entry name" value="N4_N6_ade-DNA_methylase"/>
</dbReference>
<organism evidence="9 10">
    <name type="scientific">Sorangium cellulosum</name>
    <name type="common">Polyangium cellulosum</name>
    <dbReference type="NCBI Taxonomy" id="56"/>
    <lineage>
        <taxon>Bacteria</taxon>
        <taxon>Pseudomonadati</taxon>
        <taxon>Myxococcota</taxon>
        <taxon>Polyangia</taxon>
        <taxon>Polyangiales</taxon>
        <taxon>Polyangiaceae</taxon>
        <taxon>Sorangium</taxon>
    </lineage>
</organism>
<comment type="catalytic activity">
    <reaction evidence="5">
        <text>a 2'-deoxyadenosine in DNA + S-adenosyl-L-methionine = an N(6)-methyl-2'-deoxyadenosine in DNA + S-adenosyl-L-homocysteine + H(+)</text>
        <dbReference type="Rhea" id="RHEA:15197"/>
        <dbReference type="Rhea" id="RHEA-COMP:12418"/>
        <dbReference type="Rhea" id="RHEA-COMP:12419"/>
        <dbReference type="ChEBI" id="CHEBI:15378"/>
        <dbReference type="ChEBI" id="CHEBI:57856"/>
        <dbReference type="ChEBI" id="CHEBI:59789"/>
        <dbReference type="ChEBI" id="CHEBI:90615"/>
        <dbReference type="ChEBI" id="CHEBI:90616"/>
        <dbReference type="EC" id="2.1.1.72"/>
    </reaction>
</comment>
<feature type="compositionally biased region" description="Basic and acidic residues" evidence="6">
    <location>
        <begin position="32"/>
        <end position="54"/>
    </location>
</feature>
<accession>A0A2L0EWM0</accession>
<dbReference type="InterPro" id="IPR011639">
    <property type="entry name" value="MethylTrfase_TaqI-like_dom"/>
</dbReference>
<dbReference type="REBASE" id="232794">
    <property type="entry name" value="Sce26ORF51070P"/>
</dbReference>
<dbReference type="Gene3D" id="3.40.50.150">
    <property type="entry name" value="Vaccinia Virus protein VP39"/>
    <property type="match status" value="1"/>
</dbReference>
<dbReference type="InterPro" id="IPR029063">
    <property type="entry name" value="SAM-dependent_MTases_sf"/>
</dbReference>
<reference evidence="9 10" key="1">
    <citation type="submission" date="2015-09" db="EMBL/GenBank/DDBJ databases">
        <title>Sorangium comparison.</title>
        <authorList>
            <person name="Zaburannyi N."/>
            <person name="Bunk B."/>
            <person name="Overmann J."/>
            <person name="Mueller R."/>
        </authorList>
    </citation>
    <scope>NUCLEOTIDE SEQUENCE [LARGE SCALE GENOMIC DNA]</scope>
    <source>
        <strain evidence="9 10">So ce26</strain>
    </source>
</reference>
<dbReference type="GO" id="GO:0032259">
    <property type="term" value="P:methylation"/>
    <property type="evidence" value="ECO:0007669"/>
    <property type="project" value="UniProtKB-KW"/>
</dbReference>
<dbReference type="EC" id="2.1.1.72" evidence="1"/>
<feature type="domain" description="DUF7008" evidence="8">
    <location>
        <begin position="837"/>
        <end position="1120"/>
    </location>
</feature>
<dbReference type="NCBIfam" id="NF033451">
    <property type="entry name" value="BREX_2_MTaseX"/>
    <property type="match status" value="1"/>
</dbReference>
<dbReference type="PANTHER" id="PTHR33841:SF1">
    <property type="entry name" value="DNA METHYLTRANSFERASE A"/>
    <property type="match status" value="1"/>
</dbReference>
<feature type="region of interest" description="Disordered" evidence="6">
    <location>
        <begin position="1212"/>
        <end position="1253"/>
    </location>
</feature>
<keyword evidence="2 9" id="KW-0489">Methyltransferase</keyword>
<protein>
    <recommendedName>
        <fullName evidence="1">site-specific DNA-methyltransferase (adenine-specific)</fullName>
        <ecNumber evidence="1">2.1.1.72</ecNumber>
    </recommendedName>
</protein>
<dbReference type="EMBL" id="CP012673">
    <property type="protein sequence ID" value="AUX43655.1"/>
    <property type="molecule type" value="Genomic_DNA"/>
</dbReference>
<dbReference type="OrthoDB" id="9806213at2"/>
<feature type="compositionally biased region" description="Basic residues" evidence="6">
    <location>
        <begin position="1212"/>
        <end position="1223"/>
    </location>
</feature>
<keyword evidence="3" id="KW-0808">Transferase</keyword>
<dbReference type="GO" id="GO:0003676">
    <property type="term" value="F:nucleic acid binding"/>
    <property type="evidence" value="ECO:0007669"/>
    <property type="project" value="InterPro"/>
</dbReference>
<dbReference type="Proteomes" id="UP000238348">
    <property type="component" value="Chromosome"/>
</dbReference>
<dbReference type="PRINTS" id="PR00507">
    <property type="entry name" value="N12N6MTFRASE"/>
</dbReference>
<evidence type="ECO:0000313" key="10">
    <source>
        <dbReference type="Proteomes" id="UP000238348"/>
    </source>
</evidence>
<evidence type="ECO:0000256" key="3">
    <source>
        <dbReference type="ARBA" id="ARBA00022679"/>
    </source>
</evidence>
<evidence type="ECO:0000259" key="8">
    <source>
        <dbReference type="Pfam" id="PF22654"/>
    </source>
</evidence>
<name>A0A2L0EWM0_SORCE</name>
<keyword evidence="4" id="KW-0949">S-adenosyl-L-methionine</keyword>
<feature type="region of interest" description="Disordered" evidence="6">
    <location>
        <begin position="32"/>
        <end position="56"/>
    </location>
</feature>
<dbReference type="GO" id="GO:0006304">
    <property type="term" value="P:DNA modification"/>
    <property type="evidence" value="ECO:0007669"/>
    <property type="project" value="InterPro"/>
</dbReference>
<dbReference type="PANTHER" id="PTHR33841">
    <property type="entry name" value="DNA METHYLTRANSFERASE YEEA-RELATED"/>
    <property type="match status" value="1"/>
</dbReference>
<gene>
    <name evidence="9" type="ORF">SOCE26_051070</name>
</gene>
<dbReference type="RefSeq" id="WP_104982306.1">
    <property type="nucleotide sequence ID" value="NZ_CP012673.1"/>
</dbReference>
<dbReference type="SUPFAM" id="SSF53335">
    <property type="entry name" value="S-adenosyl-L-methionine-dependent methyltransferases"/>
    <property type="match status" value="1"/>
</dbReference>
<dbReference type="Pfam" id="PF22654">
    <property type="entry name" value="DUF7008"/>
    <property type="match status" value="1"/>
</dbReference>